<dbReference type="PANTHER" id="PTHR23020:SF8">
    <property type="entry name" value="CHK KINASE-LIKE DOMAIN-CONTAINING PROTEIN"/>
    <property type="match status" value="1"/>
</dbReference>
<dbReference type="InterPro" id="IPR011009">
    <property type="entry name" value="Kinase-like_dom_sf"/>
</dbReference>
<reference evidence="2" key="1">
    <citation type="submission" date="2023-10" db="EMBL/GenBank/DDBJ databases">
        <title>Genome assembly of Pristionchus species.</title>
        <authorList>
            <person name="Yoshida K."/>
            <person name="Sommer R.J."/>
        </authorList>
    </citation>
    <scope>NUCLEOTIDE SEQUENCE</scope>
    <source>
        <strain evidence="2">RS5133</strain>
    </source>
</reference>
<sequence>MSLNTSEEGILGTPVTWEEFEKNLRSSLKTDATFGPNKTVVDIGDGKGFASCTGMIDCDWVGAGADEKLPSKVVLKIPSSIPFRKMNDAMPEERRAIKSDNNAAWEAMEMNLRNGHNIEIASYEFFDGFSGLKIPRKYYGTKYTDEEKGYLCVEFMHNSMMMEFTVNYEVDLLKQIARALGQLGACSLQKEPVDPDLHKDMFLEYVEKTFTKEYYCGMNKGLLAWDSSEKTAELIGKIVKLAEEYYASNITTTLHKQMGFPPVLVNGDCKTGNVLIDIDSGNLLSLIDWASTHLGVGVEDLIRISLFSLSAETRRESTGVLIEEMYDGMVEKLDGAKAPYTLDQLKTIYDLVFPHCALFFAGFAPMILKKFDNDTTLSSEKKDEIIKLLMGKCLGALEDVLVIHEKNKEIMKTLKFRME</sequence>
<proteinExistence type="predicted"/>
<protein>
    <recommendedName>
        <fullName evidence="1">CHK kinase-like domain-containing protein</fullName>
    </recommendedName>
</protein>
<accession>A0AAV5WFG8</accession>
<feature type="domain" description="CHK kinase-like" evidence="1">
    <location>
        <begin position="150"/>
        <end position="335"/>
    </location>
</feature>
<dbReference type="Proteomes" id="UP001432322">
    <property type="component" value="Unassembled WGS sequence"/>
</dbReference>
<dbReference type="SMART" id="SM00587">
    <property type="entry name" value="CHK"/>
    <property type="match status" value="1"/>
</dbReference>
<keyword evidence="3" id="KW-1185">Reference proteome</keyword>
<dbReference type="EMBL" id="BTSY01000005">
    <property type="protein sequence ID" value="GMT30671.1"/>
    <property type="molecule type" value="Genomic_DNA"/>
</dbReference>
<evidence type="ECO:0000259" key="1">
    <source>
        <dbReference type="SMART" id="SM00587"/>
    </source>
</evidence>
<dbReference type="AlphaFoldDB" id="A0AAV5WFG8"/>
<evidence type="ECO:0000313" key="2">
    <source>
        <dbReference type="EMBL" id="GMT30671.1"/>
    </source>
</evidence>
<dbReference type="InterPro" id="IPR015897">
    <property type="entry name" value="CHK_kinase-like"/>
</dbReference>
<dbReference type="Gene3D" id="3.90.1200.10">
    <property type="match status" value="1"/>
</dbReference>
<dbReference type="InterPro" id="IPR052961">
    <property type="entry name" value="Oxido-Kinase-like_Enzymes"/>
</dbReference>
<comment type="caution">
    <text evidence="2">The sequence shown here is derived from an EMBL/GenBank/DDBJ whole genome shotgun (WGS) entry which is preliminary data.</text>
</comment>
<dbReference type="SUPFAM" id="SSF56112">
    <property type="entry name" value="Protein kinase-like (PK-like)"/>
    <property type="match status" value="1"/>
</dbReference>
<dbReference type="PANTHER" id="PTHR23020">
    <property type="entry name" value="UNCHARACTERIZED NUCLEAR HORMONE RECEPTOR-RELATED"/>
    <property type="match status" value="1"/>
</dbReference>
<dbReference type="InterPro" id="IPR012877">
    <property type="entry name" value="Dhs-27"/>
</dbReference>
<evidence type="ECO:0000313" key="3">
    <source>
        <dbReference type="Proteomes" id="UP001432322"/>
    </source>
</evidence>
<gene>
    <name evidence="2" type="ORF">PFISCL1PPCAC_21968</name>
</gene>
<dbReference type="Pfam" id="PF07914">
    <property type="entry name" value="DUF1679"/>
    <property type="match status" value="1"/>
</dbReference>
<organism evidence="2 3">
    <name type="scientific">Pristionchus fissidentatus</name>
    <dbReference type="NCBI Taxonomy" id="1538716"/>
    <lineage>
        <taxon>Eukaryota</taxon>
        <taxon>Metazoa</taxon>
        <taxon>Ecdysozoa</taxon>
        <taxon>Nematoda</taxon>
        <taxon>Chromadorea</taxon>
        <taxon>Rhabditida</taxon>
        <taxon>Rhabditina</taxon>
        <taxon>Diplogasteromorpha</taxon>
        <taxon>Diplogasteroidea</taxon>
        <taxon>Neodiplogasteridae</taxon>
        <taxon>Pristionchus</taxon>
    </lineage>
</organism>
<name>A0AAV5WFG8_9BILA</name>